<evidence type="ECO:0000256" key="3">
    <source>
        <dbReference type="SAM" id="Coils"/>
    </source>
</evidence>
<feature type="coiled-coil region" evidence="3">
    <location>
        <begin position="94"/>
        <end position="121"/>
    </location>
</feature>
<evidence type="ECO:0000256" key="2">
    <source>
        <dbReference type="ARBA" id="ARBA00046344"/>
    </source>
</evidence>
<reference evidence="4 5" key="1">
    <citation type="submission" date="2022-11" db="EMBL/GenBank/DDBJ databases">
        <title>Whole genome sequence of Eschrichtius robustus ER-17-0199.</title>
        <authorList>
            <person name="Bruniche-Olsen A."/>
            <person name="Black A.N."/>
            <person name="Fields C.J."/>
            <person name="Walden K."/>
            <person name="Dewoody J.A."/>
        </authorList>
    </citation>
    <scope>NUCLEOTIDE SEQUENCE [LARGE SCALE GENOMIC DNA]</scope>
    <source>
        <strain evidence="4">ER-17-0199</strain>
        <tissue evidence="4">Blubber</tissue>
    </source>
</reference>
<dbReference type="InterPro" id="IPR029619">
    <property type="entry name" value="FAM81"/>
</dbReference>
<evidence type="ECO:0000313" key="5">
    <source>
        <dbReference type="Proteomes" id="UP001159641"/>
    </source>
</evidence>
<sequence length="242" mass="27537">MSTEPPFTQGLRNTCQPECLYQKANHNRGHSFLPAIPNIQRSQLEDRLNNQGRTIAFLLEQAFRIKEDISACLQGTHGFQKEESLARKLLENHIQTITSIVKKLSQNIEVLEEQIKAQDVAATGTNFAVQDLNTKHLQGVGDLRGRVARCDSSIMKLSGDIHFIRHEHRQLEKTIQDLMSALETVSKNLDMKVTENIWNSYVLLPEVMQLLGKIEASSSEQISNLKMVQGDYHQEMNLLEFK</sequence>
<protein>
    <recommendedName>
        <fullName evidence="6">Protein FAM81B</fullName>
    </recommendedName>
</protein>
<proteinExistence type="inferred from homology"/>
<dbReference type="EMBL" id="JAIQCJ010002596">
    <property type="protein sequence ID" value="KAJ8775692.1"/>
    <property type="molecule type" value="Genomic_DNA"/>
</dbReference>
<evidence type="ECO:0008006" key="6">
    <source>
        <dbReference type="Google" id="ProtNLM"/>
    </source>
</evidence>
<dbReference type="AlphaFoldDB" id="A0AB34G8J1"/>
<organism evidence="4 5">
    <name type="scientific">Eschrichtius robustus</name>
    <name type="common">California gray whale</name>
    <name type="synonym">Eschrichtius gibbosus</name>
    <dbReference type="NCBI Taxonomy" id="9764"/>
    <lineage>
        <taxon>Eukaryota</taxon>
        <taxon>Metazoa</taxon>
        <taxon>Chordata</taxon>
        <taxon>Craniata</taxon>
        <taxon>Vertebrata</taxon>
        <taxon>Euteleostomi</taxon>
        <taxon>Mammalia</taxon>
        <taxon>Eutheria</taxon>
        <taxon>Laurasiatheria</taxon>
        <taxon>Artiodactyla</taxon>
        <taxon>Whippomorpha</taxon>
        <taxon>Cetacea</taxon>
        <taxon>Mysticeti</taxon>
        <taxon>Eschrichtiidae</taxon>
        <taxon>Eschrichtius</taxon>
    </lineage>
</organism>
<gene>
    <name evidence="4" type="ORF">J1605_016240</name>
</gene>
<dbReference type="Proteomes" id="UP001159641">
    <property type="component" value="Unassembled WGS sequence"/>
</dbReference>
<evidence type="ECO:0000256" key="1">
    <source>
        <dbReference type="ARBA" id="ARBA00023054"/>
    </source>
</evidence>
<keyword evidence="5" id="KW-1185">Reference proteome</keyword>
<accession>A0AB34G8J1</accession>
<keyword evidence="1 3" id="KW-0175">Coiled coil</keyword>
<name>A0AB34G8J1_ESCRO</name>
<dbReference type="PANTHER" id="PTHR22420">
    <property type="entry name" value="PROTEIN FAM81A"/>
    <property type="match status" value="1"/>
</dbReference>
<dbReference type="PANTHER" id="PTHR22420:SF5">
    <property type="entry name" value="PROTEIN FAM81B"/>
    <property type="match status" value="1"/>
</dbReference>
<comment type="caution">
    <text evidence="4">The sequence shown here is derived from an EMBL/GenBank/DDBJ whole genome shotgun (WGS) entry which is preliminary data.</text>
</comment>
<evidence type="ECO:0000313" key="4">
    <source>
        <dbReference type="EMBL" id="KAJ8775692.1"/>
    </source>
</evidence>
<comment type="similarity">
    <text evidence="2">Belongs to the FAM81 family.</text>
</comment>